<dbReference type="AlphaFoldDB" id="A0ABD5VVN1"/>
<proteinExistence type="predicted"/>
<keyword evidence="2" id="KW-0812">Transmembrane</keyword>
<dbReference type="Pfam" id="PF07790">
    <property type="entry name" value="Pilin_N"/>
    <property type="match status" value="1"/>
</dbReference>
<keyword evidence="2" id="KW-1133">Transmembrane helix</keyword>
<dbReference type="EMBL" id="JBHSZI010000001">
    <property type="protein sequence ID" value="MFC7057246.1"/>
    <property type="molecule type" value="Genomic_DNA"/>
</dbReference>
<feature type="compositionally biased region" description="Polar residues" evidence="1">
    <location>
        <begin position="114"/>
        <end position="124"/>
    </location>
</feature>
<organism evidence="4 5">
    <name type="scientific">Halovenus salina</name>
    <dbReference type="NCBI Taxonomy" id="1510225"/>
    <lineage>
        <taxon>Archaea</taxon>
        <taxon>Methanobacteriati</taxon>
        <taxon>Methanobacteriota</taxon>
        <taxon>Stenosarchaea group</taxon>
        <taxon>Halobacteria</taxon>
        <taxon>Halobacteriales</taxon>
        <taxon>Haloarculaceae</taxon>
        <taxon>Halovenus</taxon>
    </lineage>
</organism>
<feature type="domain" description="Archaeal Type IV pilin N-terminal" evidence="3">
    <location>
        <begin position="11"/>
        <end position="109"/>
    </location>
</feature>
<evidence type="ECO:0000256" key="2">
    <source>
        <dbReference type="SAM" id="Phobius"/>
    </source>
</evidence>
<feature type="region of interest" description="Disordered" evidence="1">
    <location>
        <begin position="114"/>
        <end position="142"/>
    </location>
</feature>
<evidence type="ECO:0000256" key="1">
    <source>
        <dbReference type="SAM" id="MobiDB-lite"/>
    </source>
</evidence>
<dbReference type="NCBIfam" id="TIGR02537">
    <property type="entry name" value="arch_flag_Nterm"/>
    <property type="match status" value="1"/>
</dbReference>
<keyword evidence="2" id="KW-0472">Membrane</keyword>
<sequence>MQLKKLFNDDNAVSPVIGVILMVAITVILAAVIATFVLGLGEQVSDTAPQASFDFDYNETQPGIDDEDSFGYVIKDGTGGSVSSGAVDNTTVDGTLTIQHSNGPSISAELLGATGSSANETNGTVPPYDDFSESNASFNTGEMSAGESLDIFMADDDTITLVWESDDGSTSATLQTHEGPDA</sequence>
<name>A0ABD5VVN1_9EURY</name>
<evidence type="ECO:0000313" key="4">
    <source>
        <dbReference type="EMBL" id="MFC7057246.1"/>
    </source>
</evidence>
<evidence type="ECO:0000313" key="5">
    <source>
        <dbReference type="Proteomes" id="UP001596445"/>
    </source>
</evidence>
<keyword evidence="5" id="KW-1185">Reference proteome</keyword>
<feature type="compositionally biased region" description="Polar residues" evidence="1">
    <location>
        <begin position="133"/>
        <end position="142"/>
    </location>
</feature>
<reference evidence="4 5" key="1">
    <citation type="journal article" date="2019" name="Int. J. Syst. Evol. Microbiol.">
        <title>The Global Catalogue of Microorganisms (GCM) 10K type strain sequencing project: providing services to taxonomists for standard genome sequencing and annotation.</title>
        <authorList>
            <consortium name="The Broad Institute Genomics Platform"/>
            <consortium name="The Broad Institute Genome Sequencing Center for Infectious Disease"/>
            <person name="Wu L."/>
            <person name="Ma J."/>
        </authorList>
    </citation>
    <scope>NUCLEOTIDE SEQUENCE [LARGE SCALE GENOMIC DNA]</scope>
    <source>
        <strain evidence="4 5">JCM 30072</strain>
    </source>
</reference>
<gene>
    <name evidence="4" type="ORF">ACFQQG_02440</name>
</gene>
<accession>A0ABD5VVN1</accession>
<evidence type="ECO:0000259" key="3">
    <source>
        <dbReference type="Pfam" id="PF07790"/>
    </source>
</evidence>
<protein>
    <submittedName>
        <fullName evidence="4">Type IV pilin</fullName>
    </submittedName>
</protein>
<dbReference type="RefSeq" id="WP_382184012.1">
    <property type="nucleotide sequence ID" value="NZ_JBHSZI010000001.1"/>
</dbReference>
<dbReference type="Proteomes" id="UP001596445">
    <property type="component" value="Unassembled WGS sequence"/>
</dbReference>
<dbReference type="InterPro" id="IPR013373">
    <property type="entry name" value="Flagellin/pilin_N_arc"/>
</dbReference>
<feature type="transmembrane region" description="Helical" evidence="2">
    <location>
        <begin position="12"/>
        <end position="40"/>
    </location>
</feature>
<comment type="caution">
    <text evidence="4">The sequence shown here is derived from an EMBL/GenBank/DDBJ whole genome shotgun (WGS) entry which is preliminary data.</text>
</comment>
<dbReference type="InterPro" id="IPR012859">
    <property type="entry name" value="Pilin_N_archaeal"/>
</dbReference>